<dbReference type="RefSeq" id="XP_013890236.1">
    <property type="nucleotide sequence ID" value="XM_014034782.1"/>
</dbReference>
<protein>
    <submittedName>
        <fullName evidence="12">Zinc finger protein 37</fullName>
    </submittedName>
</protein>
<keyword evidence="2" id="KW-0479">Metal-binding</keyword>
<dbReference type="GO" id="GO:0008270">
    <property type="term" value="F:zinc ion binding"/>
    <property type="evidence" value="ECO:0007669"/>
    <property type="project" value="UniProtKB-KW"/>
</dbReference>
<dbReference type="AlphaFoldDB" id="A0A2I4DDD1"/>
<evidence type="ECO:0000256" key="3">
    <source>
        <dbReference type="ARBA" id="ARBA00022737"/>
    </source>
</evidence>
<sequence length="388" mass="44170">MSLEMWKQQIKQRLDASVEDILGIFEQAVAEYKQELSSLKADVQQMMLISEGAPEELGTSADQQDPEYFNIKNEQEELWTSLEGEQLHRKEETDNAESFTAEDGKPEFSQLHPDRAVPTSSSGDQVTAATGRGAKTIWNQDLNTAEDDLNSSETDVSEDYQDEQDADDSDSGQKTGDADMRTSGAPESDDFFSCSECGKQFVHKGSLQRHMTSHSVLRVSSCFNKEKTYRVRKTVDPCREVQTSPKLFRYDDRGERFTVKTNLNGHSKIYMEQKPFACDVCEQRFKSKANLSRHMRTHTGQKPFGCDVCGQRFRDDTNLDRHMRSHTGEKPFMCDVCGRGFKDKSTLGRHMRIHTGQKPFGCYVCGRTFSQKTHLNRHMSIHTRPSVL</sequence>
<feature type="domain" description="C2H2-type" evidence="10">
    <location>
        <begin position="192"/>
        <end position="219"/>
    </location>
</feature>
<evidence type="ECO:0000256" key="9">
    <source>
        <dbReference type="SAM" id="MobiDB-lite"/>
    </source>
</evidence>
<dbReference type="SMART" id="SM00355">
    <property type="entry name" value="ZnF_C2H2"/>
    <property type="match status" value="5"/>
</dbReference>
<evidence type="ECO:0000259" key="10">
    <source>
        <dbReference type="PROSITE" id="PS50157"/>
    </source>
</evidence>
<dbReference type="FunFam" id="3.30.160.60:FF:000100">
    <property type="entry name" value="Zinc finger 45-like"/>
    <property type="match status" value="1"/>
</dbReference>
<dbReference type="OrthoDB" id="6354171at2759"/>
<dbReference type="InterPro" id="IPR036236">
    <property type="entry name" value="Znf_C2H2_sf"/>
</dbReference>
<feature type="compositionally biased region" description="Polar residues" evidence="9">
    <location>
        <begin position="118"/>
        <end position="128"/>
    </location>
</feature>
<gene>
    <name evidence="12" type="primary">LOC106537401</name>
</gene>
<proteinExistence type="predicted"/>
<dbReference type="PROSITE" id="PS00028">
    <property type="entry name" value="ZINC_FINGER_C2H2_1"/>
    <property type="match status" value="5"/>
</dbReference>
<keyword evidence="5" id="KW-0862">Zinc</keyword>
<dbReference type="Gene3D" id="3.30.160.60">
    <property type="entry name" value="Classic Zinc Finger"/>
    <property type="match status" value="5"/>
</dbReference>
<feature type="domain" description="C2H2-type" evidence="10">
    <location>
        <begin position="360"/>
        <end position="387"/>
    </location>
</feature>
<keyword evidence="3" id="KW-0677">Repeat</keyword>
<evidence type="ECO:0000256" key="6">
    <source>
        <dbReference type="ARBA" id="ARBA00023242"/>
    </source>
</evidence>
<dbReference type="PANTHER" id="PTHR24394:SF29">
    <property type="entry name" value="MYONEURIN"/>
    <property type="match status" value="1"/>
</dbReference>
<dbReference type="InterPro" id="IPR013087">
    <property type="entry name" value="Znf_C2H2_type"/>
</dbReference>
<dbReference type="FunFam" id="3.30.160.60:FF:000557">
    <property type="entry name" value="zinc finger and SCAN domain-containing protein 29"/>
    <property type="match status" value="1"/>
</dbReference>
<keyword evidence="4 7" id="KW-0863">Zinc-finger</keyword>
<feature type="region of interest" description="Disordered" evidence="9">
    <location>
        <begin position="85"/>
        <end position="187"/>
    </location>
</feature>
<organism evidence="11 12">
    <name type="scientific">Austrofundulus limnaeus</name>
    <name type="common">Annual killifish</name>
    <dbReference type="NCBI Taxonomy" id="52670"/>
    <lineage>
        <taxon>Eukaryota</taxon>
        <taxon>Metazoa</taxon>
        <taxon>Chordata</taxon>
        <taxon>Craniata</taxon>
        <taxon>Vertebrata</taxon>
        <taxon>Euteleostomi</taxon>
        <taxon>Actinopterygii</taxon>
        <taxon>Neopterygii</taxon>
        <taxon>Teleostei</taxon>
        <taxon>Neoteleostei</taxon>
        <taxon>Acanthomorphata</taxon>
        <taxon>Ovalentaria</taxon>
        <taxon>Atherinomorphae</taxon>
        <taxon>Cyprinodontiformes</taxon>
        <taxon>Rivulidae</taxon>
        <taxon>Austrofundulus</taxon>
    </lineage>
</organism>
<feature type="domain" description="C2H2-type" evidence="10">
    <location>
        <begin position="276"/>
        <end position="303"/>
    </location>
</feature>
<dbReference type="PANTHER" id="PTHR24394">
    <property type="entry name" value="ZINC FINGER PROTEIN"/>
    <property type="match status" value="1"/>
</dbReference>
<evidence type="ECO:0000256" key="2">
    <source>
        <dbReference type="ARBA" id="ARBA00022723"/>
    </source>
</evidence>
<comment type="subcellular location">
    <subcellularLocation>
        <location evidence="1">Nucleus</location>
    </subcellularLocation>
</comment>
<keyword evidence="8" id="KW-0175">Coiled coil</keyword>
<dbReference type="SUPFAM" id="SSF57667">
    <property type="entry name" value="beta-beta-alpha zinc fingers"/>
    <property type="match status" value="4"/>
</dbReference>
<dbReference type="FunFam" id="3.30.160.60:FF:000145">
    <property type="entry name" value="Zinc finger protein 574"/>
    <property type="match status" value="1"/>
</dbReference>
<dbReference type="GO" id="GO:0005634">
    <property type="term" value="C:nucleus"/>
    <property type="evidence" value="ECO:0007669"/>
    <property type="project" value="UniProtKB-SubCell"/>
</dbReference>
<evidence type="ECO:0000313" key="12">
    <source>
        <dbReference type="RefSeq" id="XP_013890236.1"/>
    </source>
</evidence>
<dbReference type="InParanoid" id="A0A2I4DDD1"/>
<evidence type="ECO:0000256" key="1">
    <source>
        <dbReference type="ARBA" id="ARBA00004123"/>
    </source>
</evidence>
<dbReference type="GeneID" id="106537401"/>
<evidence type="ECO:0000256" key="8">
    <source>
        <dbReference type="SAM" id="Coils"/>
    </source>
</evidence>
<evidence type="ECO:0000313" key="11">
    <source>
        <dbReference type="Proteomes" id="UP000192220"/>
    </source>
</evidence>
<name>A0A2I4DDD1_AUSLI</name>
<keyword evidence="6" id="KW-0539">Nucleus</keyword>
<feature type="domain" description="C2H2-type" evidence="10">
    <location>
        <begin position="332"/>
        <end position="359"/>
    </location>
</feature>
<evidence type="ECO:0000256" key="5">
    <source>
        <dbReference type="ARBA" id="ARBA00022833"/>
    </source>
</evidence>
<feature type="domain" description="C2H2-type" evidence="10">
    <location>
        <begin position="304"/>
        <end position="331"/>
    </location>
</feature>
<feature type="compositionally biased region" description="Acidic residues" evidence="9">
    <location>
        <begin position="144"/>
        <end position="170"/>
    </location>
</feature>
<dbReference type="GO" id="GO:0000981">
    <property type="term" value="F:DNA-binding transcription factor activity, RNA polymerase II-specific"/>
    <property type="evidence" value="ECO:0007669"/>
    <property type="project" value="TreeGrafter"/>
</dbReference>
<accession>A0A2I4DDD1</accession>
<evidence type="ECO:0000256" key="7">
    <source>
        <dbReference type="PROSITE-ProRule" id="PRU00042"/>
    </source>
</evidence>
<dbReference type="KEGG" id="alim:106537401"/>
<dbReference type="FunFam" id="3.30.160.60:FF:002343">
    <property type="entry name" value="Zinc finger protein 33A"/>
    <property type="match status" value="1"/>
</dbReference>
<reference evidence="12" key="1">
    <citation type="submission" date="2025-08" db="UniProtKB">
        <authorList>
            <consortium name="RefSeq"/>
        </authorList>
    </citation>
    <scope>IDENTIFICATION</scope>
    <source>
        <strain evidence="12">Quisiro</strain>
        <tissue evidence="12">Liver</tissue>
    </source>
</reference>
<keyword evidence="11" id="KW-1185">Reference proteome</keyword>
<dbReference type="PROSITE" id="PS50157">
    <property type="entry name" value="ZINC_FINGER_C2H2_2"/>
    <property type="match status" value="5"/>
</dbReference>
<dbReference type="Pfam" id="PF00096">
    <property type="entry name" value="zf-C2H2"/>
    <property type="match status" value="5"/>
</dbReference>
<dbReference type="Proteomes" id="UP000192220">
    <property type="component" value="Unplaced"/>
</dbReference>
<feature type="coiled-coil region" evidence="8">
    <location>
        <begin position="22"/>
        <end position="49"/>
    </location>
</feature>
<evidence type="ECO:0000256" key="4">
    <source>
        <dbReference type="ARBA" id="ARBA00022771"/>
    </source>
</evidence>
<dbReference type="FunFam" id="3.30.160.60:FF:000759">
    <property type="entry name" value="zinc finger protein 16"/>
    <property type="match status" value="1"/>
</dbReference>